<reference evidence="1" key="2">
    <citation type="submission" date="2019-01" db="UniProtKB">
        <authorList>
            <consortium name="EnsemblPlants"/>
        </authorList>
    </citation>
    <scope>IDENTIFICATION</scope>
    <source>
        <strain evidence="1">cv. Heinz 1706</strain>
    </source>
</reference>
<evidence type="ECO:0000313" key="2">
    <source>
        <dbReference type="Proteomes" id="UP000004994"/>
    </source>
</evidence>
<organism evidence="1">
    <name type="scientific">Solanum lycopersicum</name>
    <name type="common">Tomato</name>
    <name type="synonym">Lycopersicon esculentum</name>
    <dbReference type="NCBI Taxonomy" id="4081"/>
    <lineage>
        <taxon>Eukaryota</taxon>
        <taxon>Viridiplantae</taxon>
        <taxon>Streptophyta</taxon>
        <taxon>Embryophyta</taxon>
        <taxon>Tracheophyta</taxon>
        <taxon>Spermatophyta</taxon>
        <taxon>Magnoliopsida</taxon>
        <taxon>eudicotyledons</taxon>
        <taxon>Gunneridae</taxon>
        <taxon>Pentapetalae</taxon>
        <taxon>asterids</taxon>
        <taxon>lamiids</taxon>
        <taxon>Solanales</taxon>
        <taxon>Solanaceae</taxon>
        <taxon>Solanoideae</taxon>
        <taxon>Solaneae</taxon>
        <taxon>Solanum</taxon>
        <taxon>Solanum subgen. Lycopersicon</taxon>
    </lineage>
</organism>
<protein>
    <submittedName>
        <fullName evidence="1">Uncharacterized protein</fullName>
    </submittedName>
</protein>
<sequence>MPLFLDPHICCFRHGDNVSTVW</sequence>
<reference evidence="1" key="1">
    <citation type="journal article" date="2012" name="Nature">
        <title>The tomato genome sequence provides insights into fleshy fruit evolution.</title>
        <authorList>
            <consortium name="Tomato Genome Consortium"/>
        </authorList>
    </citation>
    <scope>NUCLEOTIDE SEQUENCE [LARGE SCALE GENOMIC DNA]</scope>
    <source>
        <strain evidence="1">cv. Heinz 1706</strain>
    </source>
</reference>
<dbReference type="AlphaFoldDB" id="A0A3Q7FWM5"/>
<accession>A0A3Q7FWM5</accession>
<keyword evidence="2" id="KW-1185">Reference proteome</keyword>
<name>A0A3Q7FWM5_SOLLC</name>
<proteinExistence type="predicted"/>
<dbReference type="InParanoid" id="A0A3Q7FWM5"/>
<evidence type="ECO:0000313" key="1">
    <source>
        <dbReference type="EnsemblPlants" id="Solyc04g009400.3.1"/>
    </source>
</evidence>
<dbReference type="EnsemblPlants" id="Solyc04g009400.3.1">
    <property type="protein sequence ID" value="Solyc04g009400.3.1"/>
    <property type="gene ID" value="Solyc04g009400.3"/>
</dbReference>
<dbReference type="Gramene" id="Solyc04g009400.3.1">
    <property type="protein sequence ID" value="Solyc04g009400.3.1"/>
    <property type="gene ID" value="Solyc04g009400.3"/>
</dbReference>
<dbReference type="Proteomes" id="UP000004994">
    <property type="component" value="Chromosome 4"/>
</dbReference>